<comment type="subcellular location">
    <subcellularLocation>
        <location evidence="4">Secreted</location>
        <location evidence="4">Extracellular space</location>
        <location evidence="4">Apoplast</location>
    </subcellularLocation>
</comment>
<proteinExistence type="inferred from homology"/>
<sequence>MATWYSKASLIAAAIFLIMSLLSSATVAHGGRSGGGRRLVRSYDEPCKKMTLYFHDILYDFSNSTANSTSAAAAKPTALATAVSPNGTFFGEVVVFNNPMTEGTRALPPPPLRETAAVVVFDDPMTEGTRALPPPPLRETAAVRAQGVYFYDSKEVYDAWFAFSVVFNSTGRRGTLNLMGADLMSEKTRDLSVVGGTGDFFMSRGVATLRTDTVEGLMDIKLYECYI</sequence>
<dbReference type="HOGENOM" id="CLU_087111_0_0_1"/>
<keyword evidence="6" id="KW-1185">Reference proteome</keyword>
<reference evidence="5" key="1">
    <citation type="submission" date="2015-04" db="UniProtKB">
        <authorList>
            <consortium name="EnsemblPlants"/>
        </authorList>
    </citation>
    <scope>IDENTIFICATION</scope>
</reference>
<keyword evidence="3 4" id="KW-0964">Secreted</keyword>
<evidence type="ECO:0000313" key="6">
    <source>
        <dbReference type="Proteomes" id="UP000008021"/>
    </source>
</evidence>
<dbReference type="AlphaFoldDB" id="A0A0E0EF57"/>
<evidence type="ECO:0000256" key="2">
    <source>
        <dbReference type="ARBA" id="ARBA00011738"/>
    </source>
</evidence>
<dbReference type="Proteomes" id="UP000008021">
    <property type="component" value="Chromosome 7"/>
</dbReference>
<name>A0A0E0EF57_9ORYZ</name>
<comment type="function">
    <text evidence="4">Dirigent proteins impart stereoselectivity on the phenoxy radical-coupling reaction, yielding optically active lignans from two molecules of coniferyl alcohol in the biosynthesis of lignans, flavonolignans, and alkaloids and thus plays a central role in plant secondary metabolism.</text>
</comment>
<evidence type="ECO:0000313" key="5">
    <source>
        <dbReference type="EnsemblPlants" id="OMERI07G20470.1"/>
    </source>
</evidence>
<feature type="chain" id="PRO_5008190839" description="Dirigent protein" evidence="4">
    <location>
        <begin position="26"/>
        <end position="227"/>
    </location>
</feature>
<keyword evidence="4" id="KW-0052">Apoplast</keyword>
<dbReference type="GO" id="GO:0048046">
    <property type="term" value="C:apoplast"/>
    <property type="evidence" value="ECO:0007669"/>
    <property type="project" value="UniProtKB-SubCell"/>
</dbReference>
<protein>
    <recommendedName>
        <fullName evidence="4">Dirigent protein</fullName>
    </recommendedName>
</protein>
<comment type="similarity">
    <text evidence="1 4">Belongs to the plant dirigent protein family.</text>
</comment>
<dbReference type="Gramene" id="OMERI07G20470.1">
    <property type="protein sequence ID" value="OMERI07G20470.1"/>
    <property type="gene ID" value="OMERI07G20470"/>
</dbReference>
<accession>A0A0E0EF57</accession>
<reference evidence="5" key="2">
    <citation type="submission" date="2018-05" db="EMBL/GenBank/DDBJ databases">
        <title>OmerRS3 (Oryza meridionalis Reference Sequence Version 3).</title>
        <authorList>
            <person name="Zhang J."/>
            <person name="Kudrna D."/>
            <person name="Lee S."/>
            <person name="Talag J."/>
            <person name="Welchert J."/>
            <person name="Wing R.A."/>
        </authorList>
    </citation>
    <scope>NUCLEOTIDE SEQUENCE [LARGE SCALE GENOMIC DNA]</scope>
    <source>
        <strain evidence="5">cv. OR44</strain>
    </source>
</reference>
<evidence type="ECO:0000256" key="3">
    <source>
        <dbReference type="ARBA" id="ARBA00022525"/>
    </source>
</evidence>
<comment type="subunit">
    <text evidence="2 4">Homodimer.</text>
</comment>
<keyword evidence="4" id="KW-0732">Signal</keyword>
<dbReference type="InterPro" id="IPR004265">
    <property type="entry name" value="Dirigent"/>
</dbReference>
<dbReference type="PANTHER" id="PTHR46442:SF6">
    <property type="entry name" value="DIRIGENT PROTEIN 5"/>
    <property type="match status" value="1"/>
</dbReference>
<dbReference type="InterPro" id="IPR044859">
    <property type="entry name" value="Allene_oxi_cyc_Dirigent"/>
</dbReference>
<dbReference type="Gene3D" id="2.40.480.10">
    <property type="entry name" value="Allene oxide cyclase-like"/>
    <property type="match status" value="1"/>
</dbReference>
<evidence type="ECO:0000256" key="1">
    <source>
        <dbReference type="ARBA" id="ARBA00010746"/>
    </source>
</evidence>
<dbReference type="EnsemblPlants" id="OMERI07G20470.1">
    <property type="protein sequence ID" value="OMERI07G20470.1"/>
    <property type="gene ID" value="OMERI07G20470"/>
</dbReference>
<dbReference type="STRING" id="40149.A0A0E0EF57"/>
<organism evidence="5">
    <name type="scientific">Oryza meridionalis</name>
    <dbReference type="NCBI Taxonomy" id="40149"/>
    <lineage>
        <taxon>Eukaryota</taxon>
        <taxon>Viridiplantae</taxon>
        <taxon>Streptophyta</taxon>
        <taxon>Embryophyta</taxon>
        <taxon>Tracheophyta</taxon>
        <taxon>Spermatophyta</taxon>
        <taxon>Magnoliopsida</taxon>
        <taxon>Liliopsida</taxon>
        <taxon>Poales</taxon>
        <taxon>Poaceae</taxon>
        <taxon>BOP clade</taxon>
        <taxon>Oryzoideae</taxon>
        <taxon>Oryzeae</taxon>
        <taxon>Oryzinae</taxon>
        <taxon>Oryza</taxon>
    </lineage>
</organism>
<feature type="signal peptide" evidence="4">
    <location>
        <begin position="1"/>
        <end position="25"/>
    </location>
</feature>
<dbReference type="Pfam" id="PF03018">
    <property type="entry name" value="Dirigent"/>
    <property type="match status" value="2"/>
</dbReference>
<evidence type="ECO:0000256" key="4">
    <source>
        <dbReference type="RuleBase" id="RU363099"/>
    </source>
</evidence>
<dbReference type="GO" id="GO:0009699">
    <property type="term" value="P:phenylpropanoid biosynthetic process"/>
    <property type="evidence" value="ECO:0007669"/>
    <property type="project" value="UniProtKB-ARBA"/>
</dbReference>
<dbReference type="PANTHER" id="PTHR46442">
    <property type="entry name" value="DIRIGENT PROTEIN"/>
    <property type="match status" value="1"/>
</dbReference>